<gene>
    <name evidence="2" type="ORF">PTTT1_LOCUS10367</name>
</gene>
<dbReference type="AlphaFoldDB" id="A0A8J9X1T2"/>
<accession>A0A8J9X1T2</accession>
<protein>
    <recommendedName>
        <fullName evidence="1">SET domain-containing protein</fullName>
    </recommendedName>
</protein>
<dbReference type="Pfam" id="PF00856">
    <property type="entry name" value="SET"/>
    <property type="match status" value="1"/>
</dbReference>
<sequence length="511" mass="58885">MGMQQESSHPFEYLSAFAPGLDAAINCHLGLVNVDKLAPEYDTMPSWHRAVDPGVGAITPYQNCSTIAKEFIPAGGELFKHYGDQWFTGRQDIFGLMPLLEDYPRAEQFAIDFNSIAGNTSMDFRRDLYKIVTDFPFESRVTNALPNDVLQVPTIVEEGIRAVYQPLATRKVEDLEANGRCLDYLAPRPSTLPQAGRGAFATQFLAEGTIVAGSPFLVMANGDYFDMFEANWYDKTYPPDISRKTRSQLGLNYCWTHADASLFLCPYGANVNYINHNPEPNIRVQWARAQSMRHNEQWLHQSPTEMLVSSSPGLFLDFIALRDIEEGEEVFIDYGPKWELAWQAHVEYWTTSNYSHSYQSARVYSKANANKPFRSQSEQEVDPYPSYYEFRCLDVAWYYPKQHQNVWMLWNRTRTFGFNCRILEHRTSPEGTFYYKVELQAPQHKDVWGEQWDPSKARAETWYTRDSWFPQHQVVLVDLAYSTDIFLSDAFRHPIAIPDSIFPDAWRGFVA</sequence>
<dbReference type="SUPFAM" id="SSF82199">
    <property type="entry name" value="SET domain"/>
    <property type="match status" value="1"/>
</dbReference>
<dbReference type="InterPro" id="IPR046341">
    <property type="entry name" value="SET_dom_sf"/>
</dbReference>
<dbReference type="InterPro" id="IPR001214">
    <property type="entry name" value="SET_dom"/>
</dbReference>
<evidence type="ECO:0000313" key="2">
    <source>
        <dbReference type="EMBL" id="CAG9279529.1"/>
    </source>
</evidence>
<reference evidence="2" key="1">
    <citation type="submission" date="2022-02" db="EMBL/GenBank/DDBJ databases">
        <authorList>
            <person name="Giguere J D."/>
        </authorList>
    </citation>
    <scope>NUCLEOTIDE SEQUENCE</scope>
    <source>
        <strain evidence="2">CCAP 1055/1</strain>
    </source>
</reference>
<name>A0A8J9X1T2_PHATR</name>
<proteinExistence type="predicted"/>
<feature type="domain" description="SET" evidence="1">
    <location>
        <begin position="183"/>
        <end position="335"/>
    </location>
</feature>
<dbReference type="Proteomes" id="UP000836788">
    <property type="component" value="Chromosome 12"/>
</dbReference>
<dbReference type="Gene3D" id="2.170.270.10">
    <property type="entry name" value="SET domain"/>
    <property type="match status" value="1"/>
</dbReference>
<dbReference type="EMBL" id="OU594953">
    <property type="protein sequence ID" value="CAG9279529.1"/>
    <property type="molecule type" value="Genomic_DNA"/>
</dbReference>
<organism evidence="2">
    <name type="scientific">Phaeodactylum tricornutum</name>
    <name type="common">Diatom</name>
    <dbReference type="NCBI Taxonomy" id="2850"/>
    <lineage>
        <taxon>Eukaryota</taxon>
        <taxon>Sar</taxon>
        <taxon>Stramenopiles</taxon>
        <taxon>Ochrophyta</taxon>
        <taxon>Bacillariophyta</taxon>
        <taxon>Bacillariophyceae</taxon>
        <taxon>Bacillariophycidae</taxon>
        <taxon>Naviculales</taxon>
        <taxon>Phaeodactylaceae</taxon>
        <taxon>Phaeodactylum</taxon>
    </lineage>
</organism>
<dbReference type="PROSITE" id="PS50280">
    <property type="entry name" value="SET"/>
    <property type="match status" value="1"/>
</dbReference>
<evidence type="ECO:0000259" key="1">
    <source>
        <dbReference type="PROSITE" id="PS50280"/>
    </source>
</evidence>
<dbReference type="OMA" id="DAAINCH"/>